<keyword evidence="1" id="KW-0812">Transmembrane</keyword>
<dbReference type="Proteomes" id="UP000471082">
    <property type="component" value="Unassembled WGS sequence"/>
</dbReference>
<dbReference type="RefSeq" id="WP_008572270.1">
    <property type="nucleotide sequence ID" value="NZ_CP018475.1"/>
</dbReference>
<feature type="transmembrane region" description="Helical" evidence="1">
    <location>
        <begin position="66"/>
        <end position="85"/>
    </location>
</feature>
<gene>
    <name evidence="4" type="ORF">DB769_10555</name>
    <name evidence="3" type="ORF">G3W61_10280</name>
    <name evidence="2" type="ORF">XP315_13735</name>
</gene>
<keyword evidence="5" id="KW-1185">Reference proteome</keyword>
<evidence type="ECO:0000313" key="7">
    <source>
        <dbReference type="Proteomes" id="UP000471082"/>
    </source>
</evidence>
<dbReference type="EMBL" id="JZUY01000042">
    <property type="protein sequence ID" value="KLC04644.1"/>
    <property type="molecule type" value="Genomic_DNA"/>
</dbReference>
<evidence type="ECO:0000313" key="2">
    <source>
        <dbReference type="EMBL" id="KLC04644.1"/>
    </source>
</evidence>
<evidence type="ECO:0000313" key="5">
    <source>
        <dbReference type="Proteomes" id="UP000035369"/>
    </source>
</evidence>
<dbReference type="EMBL" id="JAAGYU010000038">
    <property type="protein sequence ID" value="NEL76637.1"/>
    <property type="molecule type" value="Genomic_DNA"/>
</dbReference>
<dbReference type="Proteomes" id="UP000289372">
    <property type="component" value="Unassembled WGS sequence"/>
</dbReference>
<evidence type="ECO:0000256" key="1">
    <source>
        <dbReference type="SAM" id="Phobius"/>
    </source>
</evidence>
<organism evidence="3 7">
    <name type="scientific">Xanthomonas perforans</name>
    <dbReference type="NCBI Taxonomy" id="442694"/>
    <lineage>
        <taxon>Bacteria</taxon>
        <taxon>Pseudomonadati</taxon>
        <taxon>Pseudomonadota</taxon>
        <taxon>Gammaproteobacteria</taxon>
        <taxon>Lysobacterales</taxon>
        <taxon>Lysobacteraceae</taxon>
        <taxon>Xanthomonas</taxon>
    </lineage>
</organism>
<evidence type="ECO:0000313" key="6">
    <source>
        <dbReference type="Proteomes" id="UP000289372"/>
    </source>
</evidence>
<dbReference type="KEGG" id="xpe:BJD13_15700"/>
<keyword evidence="1" id="KW-1133">Transmembrane helix</keyword>
<keyword evidence="1" id="KW-0472">Membrane</keyword>
<feature type="transmembrane region" description="Helical" evidence="1">
    <location>
        <begin position="44"/>
        <end position="59"/>
    </location>
</feature>
<reference evidence="4 6" key="2">
    <citation type="submission" date="2018-02" db="EMBL/GenBank/DDBJ databases">
        <title>Characterization of Xanthomonas diversity in transplant houses and field plants.</title>
        <authorList>
            <person name="Abrahamian P."/>
            <person name="Timilsina S."/>
            <person name="Minsavage G.V."/>
            <person name="Goss E.M."/>
            <person name="Jones J.B."/>
            <person name="Vallad G.E."/>
        </authorList>
    </citation>
    <scope>NUCLEOTIDE SEQUENCE [LARGE SCALE GENOMIC DNA]</scope>
    <source>
        <strain evidence="4 6">GEV2132</strain>
    </source>
</reference>
<evidence type="ECO:0000313" key="3">
    <source>
        <dbReference type="EMBL" id="NEL76637.1"/>
    </source>
</evidence>
<dbReference type="EMBL" id="PUUL01000056">
    <property type="protein sequence ID" value="RXD53873.1"/>
    <property type="molecule type" value="Genomic_DNA"/>
</dbReference>
<comment type="caution">
    <text evidence="3">The sequence shown here is derived from an EMBL/GenBank/DDBJ whole genome shotgun (WGS) entry which is preliminary data.</text>
</comment>
<feature type="transmembrane region" description="Helical" evidence="1">
    <location>
        <begin position="91"/>
        <end position="110"/>
    </location>
</feature>
<reference evidence="2 5" key="1">
    <citation type="submission" date="2015-02" db="EMBL/GenBank/DDBJ databases">
        <title>Whole genome sequencing of multiple isolates of three species of pepper and tomato-infecting xanthomonads reveals genetic diversity in field strains and pinpoints effectors responsible for host specificity.</title>
        <authorList>
            <person name="Schwartz A."/>
            <person name="Dahlbeck D."/>
            <person name="Staskawicz B."/>
            <person name="Bart R."/>
            <person name="Potnis N."/>
            <person name="Minsavage G."/>
            <person name="Timilsina S."/>
            <person name="Goss E."/>
            <person name="Jones J."/>
            <person name="Vallad G."/>
            <person name="Barak J."/>
            <person name="Miller S."/>
            <person name="Ritchie D."/>
            <person name="Martins J.Jr."/>
            <person name="Patane J.S."/>
            <person name="Setubal J.C."/>
        </authorList>
    </citation>
    <scope>NUCLEOTIDE SEQUENCE [LARGE SCALE GENOMIC DNA]</scope>
    <source>
        <strain evidence="2 5">Xp3-15</strain>
    </source>
</reference>
<dbReference type="GeneID" id="61777149"/>
<dbReference type="Proteomes" id="UP000035369">
    <property type="component" value="Unassembled WGS sequence"/>
</dbReference>
<proteinExistence type="predicted"/>
<accession>A0A0G8VDK8</accession>
<evidence type="ECO:0000313" key="4">
    <source>
        <dbReference type="EMBL" id="RXD53873.1"/>
    </source>
</evidence>
<dbReference type="Pfam" id="PF11804">
    <property type="entry name" value="DUF3325"/>
    <property type="match status" value="1"/>
</dbReference>
<reference evidence="3 7" key="3">
    <citation type="submission" date="2019-11" db="EMBL/GenBank/DDBJ databases">
        <title>Genome-resolved metagenomics to study the prevalence of co-infection and intraspecific heterogeneity among plant pathogen metapopulations.</title>
        <authorList>
            <person name="Newberry E."/>
            <person name="Bhandari R."/>
            <person name="Kemble J."/>
            <person name="Sikora E."/>
            <person name="Potnis N."/>
        </authorList>
    </citation>
    <scope>NUCLEOTIDE SEQUENCE [LARGE SCALE GENOMIC DNA]</scope>
    <source>
        <strain evidence="3">Xp_Tom_Tuscaloosa_18b</strain>
    </source>
</reference>
<name>A0A0G8VDK8_XANPE</name>
<dbReference type="AlphaFoldDB" id="A0A0G8VDK8"/>
<sequence>MSVLLLLALNFSGFAALCLAMDKHQLELRGRLLGTARSRQLRVLGWLLLCVTFALAVHAQGWGIGAVLWLGTLTASAAVLSLWLLPYRRGAIVPAAVAAPVLAGVMQVLIG</sequence>
<protein>
    <submittedName>
        <fullName evidence="3">DUF3325 domain-containing protein</fullName>
    </submittedName>
    <submittedName>
        <fullName evidence="2">Membrane protein</fullName>
    </submittedName>
</protein>
<dbReference type="InterPro" id="IPR021762">
    <property type="entry name" value="DUF3325"/>
</dbReference>